<reference evidence="3" key="2">
    <citation type="submission" date="2015-02" db="UniProtKB">
        <authorList>
            <consortium name="EnsemblMetazoa"/>
        </authorList>
    </citation>
    <scope>IDENTIFICATION</scope>
</reference>
<dbReference type="InterPro" id="IPR029526">
    <property type="entry name" value="PGBD"/>
</dbReference>
<evidence type="ECO:0000259" key="2">
    <source>
        <dbReference type="Pfam" id="PF13843"/>
    </source>
</evidence>
<dbReference type="PANTHER" id="PTHR46599:SF6">
    <property type="entry name" value="DUAL SPECIFICITY PHOSPHATASE 26"/>
    <property type="match status" value="1"/>
</dbReference>
<dbReference type="AlphaFoldDB" id="T1IY01"/>
<accession>T1IY01</accession>
<dbReference type="eggNOG" id="ENOG502QWEM">
    <property type="taxonomic scope" value="Eukaryota"/>
</dbReference>
<dbReference type="PhylomeDB" id="T1IY01"/>
<organism evidence="3 4">
    <name type="scientific">Strigamia maritima</name>
    <name type="common">European centipede</name>
    <name type="synonym">Geophilus maritimus</name>
    <dbReference type="NCBI Taxonomy" id="126957"/>
    <lineage>
        <taxon>Eukaryota</taxon>
        <taxon>Metazoa</taxon>
        <taxon>Ecdysozoa</taxon>
        <taxon>Arthropoda</taxon>
        <taxon>Myriapoda</taxon>
        <taxon>Chilopoda</taxon>
        <taxon>Pleurostigmophora</taxon>
        <taxon>Geophilomorpha</taxon>
        <taxon>Linotaeniidae</taxon>
        <taxon>Strigamia</taxon>
    </lineage>
</organism>
<evidence type="ECO:0000313" key="3">
    <source>
        <dbReference type="EnsemblMetazoa" id="SMAR006101-PA"/>
    </source>
</evidence>
<reference evidence="4" key="1">
    <citation type="submission" date="2011-05" db="EMBL/GenBank/DDBJ databases">
        <authorList>
            <person name="Richards S.R."/>
            <person name="Qu J."/>
            <person name="Jiang H."/>
            <person name="Jhangiani S.N."/>
            <person name="Agravi P."/>
            <person name="Goodspeed R."/>
            <person name="Gross S."/>
            <person name="Mandapat C."/>
            <person name="Jackson L."/>
            <person name="Mathew T."/>
            <person name="Pu L."/>
            <person name="Thornton R."/>
            <person name="Saada N."/>
            <person name="Wilczek-Boney K.B."/>
            <person name="Lee S."/>
            <person name="Kovar C."/>
            <person name="Wu Y."/>
            <person name="Scherer S.E."/>
            <person name="Worley K.C."/>
            <person name="Muzny D.M."/>
            <person name="Gibbs R."/>
        </authorList>
    </citation>
    <scope>NUCLEOTIDE SEQUENCE</scope>
    <source>
        <strain evidence="4">Brora</strain>
    </source>
</reference>
<dbReference type="HOGENOM" id="CLU_988030_0_0_1"/>
<name>T1IY01_STRMM</name>
<feature type="domain" description="PiggyBac transposable element-derived protein" evidence="2">
    <location>
        <begin position="112"/>
        <end position="278"/>
    </location>
</feature>
<dbReference type="Pfam" id="PF13843">
    <property type="entry name" value="DDE_Tnp_1_7"/>
    <property type="match status" value="1"/>
</dbReference>
<evidence type="ECO:0000313" key="4">
    <source>
        <dbReference type="Proteomes" id="UP000014500"/>
    </source>
</evidence>
<keyword evidence="4" id="KW-1185">Reference proteome</keyword>
<protein>
    <recommendedName>
        <fullName evidence="2">PiggyBac transposable element-derived protein domain-containing protein</fullName>
    </recommendedName>
</protein>
<proteinExistence type="predicted"/>
<sequence length="282" mass="32407">MARRSERIMQKQMLSNPNFSDSEYDDDDDDSDPNDEEECSVVDALSDDEVDNVEIQEDSSEDEGESDDAENYVARDETIWTSAINNQVRRQSSNIITVRPGPTAGISKTKIGLFESFMNPYICHTIISKTNTFAEESFRIHNIKHNTNLAWKSTDEIELRAFFGLLLLAGVERHKKTSIKQLWTQSAVFGRPIFPATMARNRFCDLLKYLRFDDAFDRHEKKKQNISVSKLAPIQDVFDNFVSILTTLYEPAENITVDKMLVKFRGRCIFRVYMKSNLADMG</sequence>
<dbReference type="Proteomes" id="UP000014500">
    <property type="component" value="Unassembled WGS sequence"/>
</dbReference>
<dbReference type="STRING" id="126957.T1IY01"/>
<dbReference type="OMA" id="CHTIISK"/>
<evidence type="ECO:0000256" key="1">
    <source>
        <dbReference type="SAM" id="MobiDB-lite"/>
    </source>
</evidence>
<dbReference type="EnsemblMetazoa" id="SMAR006101-RA">
    <property type="protein sequence ID" value="SMAR006101-PA"/>
    <property type="gene ID" value="SMAR006101"/>
</dbReference>
<feature type="compositionally biased region" description="Acidic residues" evidence="1">
    <location>
        <begin position="22"/>
        <end position="70"/>
    </location>
</feature>
<dbReference type="EMBL" id="AFFK01020200">
    <property type="status" value="NOT_ANNOTATED_CDS"/>
    <property type="molecule type" value="Genomic_DNA"/>
</dbReference>
<feature type="region of interest" description="Disordered" evidence="1">
    <location>
        <begin position="1"/>
        <end position="71"/>
    </location>
</feature>
<dbReference type="PANTHER" id="PTHR46599">
    <property type="entry name" value="PIGGYBAC TRANSPOSABLE ELEMENT-DERIVED PROTEIN 4"/>
    <property type="match status" value="1"/>
</dbReference>